<keyword evidence="2 3" id="KW-0862">Zinc</keyword>
<dbReference type="PANTHER" id="PTHR36150:SF1">
    <property type="entry name" value="DNA GYRASE INHIBITOR YACG"/>
    <property type="match status" value="1"/>
</dbReference>
<comment type="caution">
    <text evidence="5">The sequence shown here is derived from an EMBL/GenBank/DDBJ whole genome shotgun (WGS) entry which is preliminary data.</text>
</comment>
<keyword evidence="1 3" id="KW-0479">Metal-binding</keyword>
<evidence type="ECO:0000313" key="5">
    <source>
        <dbReference type="EMBL" id="RZS47386.1"/>
    </source>
</evidence>
<feature type="binding site" evidence="3">
    <location>
        <position position="22"/>
    </location>
    <ligand>
        <name>Zn(2+)</name>
        <dbReference type="ChEBI" id="CHEBI:29105"/>
    </ligand>
</feature>
<feature type="binding site" evidence="3">
    <location>
        <position position="41"/>
    </location>
    <ligand>
        <name>Zn(2+)</name>
        <dbReference type="ChEBI" id="CHEBI:29105"/>
    </ligand>
</feature>
<protein>
    <recommendedName>
        <fullName evidence="3">DNA gyrase inhibitor YacG</fullName>
    </recommendedName>
</protein>
<dbReference type="PANTHER" id="PTHR36150">
    <property type="entry name" value="DNA GYRASE INHIBITOR YACG"/>
    <property type="match status" value="1"/>
</dbReference>
<dbReference type="RefSeq" id="WP_130483417.1">
    <property type="nucleotide sequence ID" value="NZ_SGWV01000012.1"/>
</dbReference>
<dbReference type="GO" id="GO:0006355">
    <property type="term" value="P:regulation of DNA-templated transcription"/>
    <property type="evidence" value="ECO:0007669"/>
    <property type="project" value="InterPro"/>
</dbReference>
<dbReference type="InterPro" id="IPR013088">
    <property type="entry name" value="Znf_NHR/GATA"/>
</dbReference>
<dbReference type="OrthoDB" id="9809663at2"/>
<evidence type="ECO:0000256" key="1">
    <source>
        <dbReference type="ARBA" id="ARBA00022723"/>
    </source>
</evidence>
<name>A0A4Q7LBD5_9BURK</name>
<sequence>MNTPKPSPTSTPSAASGPTVPCPTCRRPTLYRRDNPFRPFCGERCKQIDMGAWAAEDYRVEAPPPKAEDTPD</sequence>
<dbReference type="EMBL" id="SGWV01000012">
    <property type="protein sequence ID" value="RZS47386.1"/>
    <property type="molecule type" value="Genomic_DNA"/>
</dbReference>
<dbReference type="GO" id="GO:0008270">
    <property type="term" value="F:zinc ion binding"/>
    <property type="evidence" value="ECO:0007669"/>
    <property type="project" value="UniProtKB-UniRule"/>
</dbReference>
<dbReference type="Pfam" id="PF03884">
    <property type="entry name" value="YacG"/>
    <property type="match status" value="1"/>
</dbReference>
<comment type="function">
    <text evidence="3">Inhibits all the catalytic activities of DNA gyrase by preventing its interaction with DNA. Acts by binding directly to the C-terminal domain of GyrB, which probably disrupts DNA binding by the gyrase.</text>
</comment>
<dbReference type="Gene3D" id="3.30.50.10">
    <property type="entry name" value="Erythroid Transcription Factor GATA-1, subunit A"/>
    <property type="match status" value="1"/>
</dbReference>
<feature type="compositionally biased region" description="Low complexity" evidence="4">
    <location>
        <begin position="10"/>
        <end position="28"/>
    </location>
</feature>
<feature type="binding site" evidence="3">
    <location>
        <position position="45"/>
    </location>
    <ligand>
        <name>Zn(2+)</name>
        <dbReference type="ChEBI" id="CHEBI:29105"/>
    </ligand>
</feature>
<comment type="subunit">
    <text evidence="3">Interacts with GyrB.</text>
</comment>
<organism evidence="5 6">
    <name type="scientific">Sphaerotilus mobilis</name>
    <dbReference type="NCBI Taxonomy" id="47994"/>
    <lineage>
        <taxon>Bacteria</taxon>
        <taxon>Pseudomonadati</taxon>
        <taxon>Pseudomonadota</taxon>
        <taxon>Betaproteobacteria</taxon>
        <taxon>Burkholderiales</taxon>
        <taxon>Sphaerotilaceae</taxon>
        <taxon>Sphaerotilus</taxon>
    </lineage>
</organism>
<evidence type="ECO:0000256" key="4">
    <source>
        <dbReference type="SAM" id="MobiDB-lite"/>
    </source>
</evidence>
<accession>A0A4Q7LBD5</accession>
<dbReference type="AlphaFoldDB" id="A0A4Q7LBD5"/>
<feature type="region of interest" description="Disordered" evidence="4">
    <location>
        <begin position="1"/>
        <end position="38"/>
    </location>
</feature>
<dbReference type="GO" id="GO:0008657">
    <property type="term" value="F:DNA topoisomerase type II (double strand cut, ATP-hydrolyzing) inhibitor activity"/>
    <property type="evidence" value="ECO:0007669"/>
    <property type="project" value="UniProtKB-UniRule"/>
</dbReference>
<comment type="similarity">
    <text evidence="3">Belongs to the DNA gyrase inhibitor YacG family.</text>
</comment>
<evidence type="ECO:0000256" key="3">
    <source>
        <dbReference type="HAMAP-Rule" id="MF_00649"/>
    </source>
</evidence>
<gene>
    <name evidence="3" type="primary">yacG</name>
    <name evidence="5" type="ORF">EV685_3589</name>
</gene>
<reference evidence="5 6" key="1">
    <citation type="submission" date="2019-02" db="EMBL/GenBank/DDBJ databases">
        <title>Genomic Encyclopedia of Type Strains, Phase IV (KMG-IV): sequencing the most valuable type-strain genomes for metagenomic binning, comparative biology and taxonomic classification.</title>
        <authorList>
            <person name="Goeker M."/>
        </authorList>
    </citation>
    <scope>NUCLEOTIDE SEQUENCE [LARGE SCALE GENOMIC DNA]</scope>
    <source>
        <strain evidence="5 6">DSM 10617</strain>
    </source>
</reference>
<evidence type="ECO:0000313" key="6">
    <source>
        <dbReference type="Proteomes" id="UP000293433"/>
    </source>
</evidence>
<keyword evidence="6" id="KW-1185">Reference proteome</keyword>
<dbReference type="InterPro" id="IPR005584">
    <property type="entry name" value="DNA_gyrase_inhibitor_YacG"/>
</dbReference>
<proteinExistence type="inferred from homology"/>
<evidence type="ECO:0000256" key="2">
    <source>
        <dbReference type="ARBA" id="ARBA00022833"/>
    </source>
</evidence>
<dbReference type="HAMAP" id="MF_00649">
    <property type="entry name" value="DNA_gyrase_inhibitor_YacG"/>
    <property type="match status" value="1"/>
</dbReference>
<feature type="binding site" evidence="3">
    <location>
        <position position="25"/>
    </location>
    <ligand>
        <name>Zn(2+)</name>
        <dbReference type="ChEBI" id="CHEBI:29105"/>
    </ligand>
</feature>
<comment type="cofactor">
    <cofactor evidence="3">
        <name>Zn(2+)</name>
        <dbReference type="ChEBI" id="CHEBI:29105"/>
    </cofactor>
    <text evidence="3">Binds 1 zinc ion.</text>
</comment>
<dbReference type="SUPFAM" id="SSF57716">
    <property type="entry name" value="Glucocorticoid receptor-like (DNA-binding domain)"/>
    <property type="match status" value="1"/>
</dbReference>
<dbReference type="Proteomes" id="UP000293433">
    <property type="component" value="Unassembled WGS sequence"/>
</dbReference>